<evidence type="ECO:0000313" key="2">
    <source>
        <dbReference type="EMBL" id="KAJ4378061.1"/>
    </source>
</evidence>
<feature type="compositionally biased region" description="Polar residues" evidence="1">
    <location>
        <begin position="249"/>
        <end position="273"/>
    </location>
</feature>
<feature type="compositionally biased region" description="Polar residues" evidence="1">
    <location>
        <begin position="533"/>
        <end position="542"/>
    </location>
</feature>
<sequence length="696" mass="76802">MIFYPDRQTFEELRARWETAPASEEDTSSMVGRRDKSALPQSVTGETQSSGGSNFRRKLSHGLAFMANPLSQRKTTPARSQLQPPPVAVSEPVTTDEPAAPDAHDAPLSLRRNSTTSELGDCSLSKATVIVNNEIPTESADRDSTPTPIPLPRARTLSFLPRPVRSESGLFATGIEGPVKTESLAVKADTKTRVMSSKIPTPSPPLSERRCYSPRQYNPHHGSQHAKQIAGVPTRVEENRGSPAELAVRSQTTPNLVKSYTSPRPTQSGNFVASNKAGLKKPTTSPRTPRPVLQENVPTSRQTTQRLSQAQEKTLRQESLAVPGSNFSRRSFGPGRPTDQSKQPVFATPPSARKRLSTHSVQQQTPVTSKRVSSKVQVNPRFGEQYQVGNGAASAQPRLMRPRSPPGAPVGYFNPQIPRLGTEKDLQRQTLGTPNGLGGVWRSSQALARTNHEVRRLPRSSTFHDFGVQREPIPPVPPIPEQYKTPSLSNLTQHARMNTDTSVRPRLSRMVSNATSCESIPEETNEDEGHGNVESTASQITPRQPPKLEHSSSTDSLTALPAFPALDSPPTPQPTPNVSEIDPTSQNQRPWSISEKQSEDDADIARFLQVKDYMPPLYWAGRFQARFDQWRTEAMMAQLNPSHEPSGPLGEYKLDDEKRAACYIFAQLRDLCTSNQAADSLWVRNRVFCIAMFQQY</sequence>
<gene>
    <name evidence="2" type="ORF">N0V83_000891</name>
</gene>
<accession>A0A9W8YI01</accession>
<reference evidence="2" key="1">
    <citation type="submission" date="2022-10" db="EMBL/GenBank/DDBJ databases">
        <title>Tapping the CABI collections for fungal endophytes: first genome assemblies for Collariella, Neodidymelliopsis, Ascochyta clinopodiicola, Didymella pomorum, Didymosphaeria variabile, Neocosmospora piperis and Neocucurbitaria cava.</title>
        <authorList>
            <person name="Hill R."/>
        </authorList>
    </citation>
    <scope>NUCLEOTIDE SEQUENCE</scope>
    <source>
        <strain evidence="2">IMI 356814</strain>
    </source>
</reference>
<dbReference type="OrthoDB" id="3557758at2759"/>
<feature type="region of interest" description="Disordered" evidence="1">
    <location>
        <begin position="15"/>
        <end position="120"/>
    </location>
</feature>
<feature type="region of interest" description="Disordered" evidence="1">
    <location>
        <begin position="191"/>
        <end position="376"/>
    </location>
</feature>
<proteinExistence type="predicted"/>
<feature type="compositionally biased region" description="Polar residues" evidence="1">
    <location>
        <begin position="576"/>
        <end position="595"/>
    </location>
</feature>
<evidence type="ECO:0000256" key="1">
    <source>
        <dbReference type="SAM" id="MobiDB-lite"/>
    </source>
</evidence>
<dbReference type="EMBL" id="JAPEUY010000001">
    <property type="protein sequence ID" value="KAJ4378061.1"/>
    <property type="molecule type" value="Genomic_DNA"/>
</dbReference>
<feature type="compositionally biased region" description="Polar residues" evidence="1">
    <location>
        <begin position="39"/>
        <end position="53"/>
    </location>
</feature>
<feature type="compositionally biased region" description="Polar residues" evidence="1">
    <location>
        <begin position="296"/>
        <end position="312"/>
    </location>
</feature>
<comment type="caution">
    <text evidence="2">The sequence shown here is derived from an EMBL/GenBank/DDBJ whole genome shotgun (WGS) entry which is preliminary data.</text>
</comment>
<dbReference type="Proteomes" id="UP001140560">
    <property type="component" value="Unassembled WGS sequence"/>
</dbReference>
<feature type="region of interest" description="Disordered" evidence="1">
    <location>
        <begin position="460"/>
        <end position="598"/>
    </location>
</feature>
<dbReference type="AlphaFoldDB" id="A0A9W8YI01"/>
<name>A0A9W8YI01_9PLEO</name>
<feature type="compositionally biased region" description="Polar residues" evidence="1">
    <location>
        <begin position="358"/>
        <end position="376"/>
    </location>
</feature>
<feature type="region of interest" description="Disordered" evidence="1">
    <location>
        <begin position="133"/>
        <end position="154"/>
    </location>
</feature>
<protein>
    <submittedName>
        <fullName evidence="2">Uncharacterized protein</fullName>
    </submittedName>
</protein>
<keyword evidence="3" id="KW-1185">Reference proteome</keyword>
<evidence type="ECO:0000313" key="3">
    <source>
        <dbReference type="Proteomes" id="UP001140560"/>
    </source>
</evidence>
<feature type="compositionally biased region" description="Polar residues" evidence="1">
    <location>
        <begin position="484"/>
        <end position="502"/>
    </location>
</feature>
<organism evidence="2 3">
    <name type="scientific">Neocucurbitaria cava</name>
    <dbReference type="NCBI Taxonomy" id="798079"/>
    <lineage>
        <taxon>Eukaryota</taxon>
        <taxon>Fungi</taxon>
        <taxon>Dikarya</taxon>
        <taxon>Ascomycota</taxon>
        <taxon>Pezizomycotina</taxon>
        <taxon>Dothideomycetes</taxon>
        <taxon>Pleosporomycetidae</taxon>
        <taxon>Pleosporales</taxon>
        <taxon>Pleosporineae</taxon>
        <taxon>Cucurbitariaceae</taxon>
        <taxon>Neocucurbitaria</taxon>
    </lineage>
</organism>
<feature type="compositionally biased region" description="Polar residues" evidence="1">
    <location>
        <begin position="69"/>
        <end position="82"/>
    </location>
</feature>
<feature type="compositionally biased region" description="Low complexity" evidence="1">
    <location>
        <begin position="282"/>
        <end position="291"/>
    </location>
</feature>